<feature type="compositionally biased region" description="Polar residues" evidence="1">
    <location>
        <begin position="465"/>
        <end position="479"/>
    </location>
</feature>
<proteinExistence type="predicted"/>
<evidence type="ECO:0000256" key="1">
    <source>
        <dbReference type="SAM" id="MobiDB-lite"/>
    </source>
</evidence>
<feature type="region of interest" description="Disordered" evidence="1">
    <location>
        <begin position="458"/>
        <end position="560"/>
    </location>
</feature>
<keyword evidence="2" id="KW-0812">Transmembrane</keyword>
<feature type="region of interest" description="Disordered" evidence="1">
    <location>
        <begin position="1"/>
        <end position="29"/>
    </location>
</feature>
<dbReference type="AlphaFoldDB" id="U6GS74"/>
<organism evidence="3 4">
    <name type="scientific">Eimeria acervulina</name>
    <name type="common">Coccidian parasite</name>
    <dbReference type="NCBI Taxonomy" id="5801"/>
    <lineage>
        <taxon>Eukaryota</taxon>
        <taxon>Sar</taxon>
        <taxon>Alveolata</taxon>
        <taxon>Apicomplexa</taxon>
        <taxon>Conoidasida</taxon>
        <taxon>Coccidia</taxon>
        <taxon>Eucoccidiorida</taxon>
        <taxon>Eimeriorina</taxon>
        <taxon>Eimeriidae</taxon>
        <taxon>Eimeria</taxon>
    </lineage>
</organism>
<dbReference type="GeneID" id="25271357"/>
<feature type="region of interest" description="Disordered" evidence="1">
    <location>
        <begin position="357"/>
        <end position="385"/>
    </location>
</feature>
<feature type="compositionally biased region" description="Polar residues" evidence="1">
    <location>
        <begin position="492"/>
        <end position="526"/>
    </location>
</feature>
<gene>
    <name evidence="3" type="ORF">EAH_00032870</name>
</gene>
<keyword evidence="4" id="KW-1185">Reference proteome</keyword>
<name>U6GS74_EIMAC</name>
<feature type="region of interest" description="Disordered" evidence="1">
    <location>
        <begin position="77"/>
        <end position="180"/>
    </location>
</feature>
<dbReference type="OrthoDB" id="348121at2759"/>
<evidence type="ECO:0000313" key="3">
    <source>
        <dbReference type="EMBL" id="CDI83081.1"/>
    </source>
</evidence>
<keyword evidence="2" id="KW-0472">Membrane</keyword>
<accession>U6GS74</accession>
<evidence type="ECO:0000256" key="2">
    <source>
        <dbReference type="SAM" id="Phobius"/>
    </source>
</evidence>
<protein>
    <submittedName>
        <fullName evidence="3">Uncharacterized protein</fullName>
    </submittedName>
</protein>
<feature type="compositionally biased region" description="Low complexity" evidence="1">
    <location>
        <begin position="527"/>
        <end position="537"/>
    </location>
</feature>
<feature type="transmembrane region" description="Helical" evidence="2">
    <location>
        <begin position="44"/>
        <end position="62"/>
    </location>
</feature>
<dbReference type="RefSeq" id="XP_013247735.1">
    <property type="nucleotide sequence ID" value="XM_013392281.1"/>
</dbReference>
<dbReference type="OMA" id="CGYASGC"/>
<dbReference type="Proteomes" id="UP000018050">
    <property type="component" value="Unassembled WGS sequence"/>
</dbReference>
<evidence type="ECO:0000313" key="4">
    <source>
        <dbReference type="Proteomes" id="UP000018050"/>
    </source>
</evidence>
<reference evidence="3" key="2">
    <citation type="submission" date="2013-10" db="EMBL/GenBank/DDBJ databases">
        <authorList>
            <person name="Aslett M."/>
        </authorList>
    </citation>
    <scope>NUCLEOTIDE SEQUENCE [LARGE SCALE GENOMIC DNA]</scope>
    <source>
        <strain evidence="3">Houghton</strain>
    </source>
</reference>
<sequence>MHAGSDYADASVQSAIPTRGGSRGQNEGLYGGFRRRKAARLPKGRMLLATLAAISAVIFTVYTCTRLIRRRIPTSSFGRRLAGKGDGNVDDNDPDMCSLSTQEGLVADSLSPVPPFPGLQSGKGLGQKPSTSTSGGAARTAGKSTWSSPKPEPKASTMRLGAKRKAEEAFKNNEEESSGIVRAPRLKEAPLEPAPPLDPAMDSLIDSVLAVGEKLVLASSGQMQTTVAPVGPATYSSPESGSSDEESGLFDKPDFYHLETTPPLDPDVEFLIDSVLAEGETDLLASLDFGAEAAPAPLDPDIDLLIDHLLAKEEESLLSESNTREEKGPLLPLGAGVDTLIDSALGDDSWLLADEEMWEEGSSPGPASSMIPGDPRSNNDDAASVSSAKMSIQAAFASSHLEAGPSLDIAQLSGPEYVSSRGGQGLAADDWLGPAGGEGSAQSVDILSTFIIPPALPTGMEEMGSASQSRFPDSTTDQMGSALPIAGGPQEDSPSMTADKVSSSTILEDFPSASQAGQAMEQSDVNSLPSSSGSSIAPLPPEATAEAVPPKSGTTQTSTLPLSVLSPRSFLRWVQHVYPGISEDVLKTHPFYHHPTRQMRFPVKQFSLTFAATLRSFQFTAYSVLGECRFLLLKKWLTLKDYESLSGHAERLCGYASGCMPAALVSTRPQQAIETLGTIFLVLDTLYCVTELLGESSQRDAWWPWIVSHIKSARFTPSVGSKTKRRTRDLDIALSLNVALDYYREARRPPVRLVVGLKEALLCKPGSTKFRSSVWDSWRQDAQVWLSSLSANAPAGEQSTQLSTSTSQ</sequence>
<feature type="compositionally biased region" description="Basic and acidic residues" evidence="1">
    <location>
        <begin position="164"/>
        <end position="174"/>
    </location>
</feature>
<dbReference type="VEuPathDB" id="ToxoDB:EAH_00032870"/>
<reference evidence="3" key="1">
    <citation type="submission" date="2013-10" db="EMBL/GenBank/DDBJ databases">
        <title>Genomic analysis of the causative agents of coccidiosis in chickens.</title>
        <authorList>
            <person name="Reid A.J."/>
            <person name="Blake D."/>
            <person name="Billington K."/>
            <person name="Browne H."/>
            <person name="Dunn M."/>
            <person name="Hung S."/>
            <person name="Kawahara F."/>
            <person name="Miranda-Saavedra D."/>
            <person name="Mourier T."/>
            <person name="Nagra H."/>
            <person name="Otto T.D."/>
            <person name="Rawlings N."/>
            <person name="Sanchez A."/>
            <person name="Sanders M."/>
            <person name="Subramaniam C."/>
            <person name="Tay Y."/>
            <person name="Dear P."/>
            <person name="Doerig C."/>
            <person name="Gruber A."/>
            <person name="Parkinson J."/>
            <person name="Shirley M."/>
            <person name="Wan K.L."/>
            <person name="Berriman M."/>
            <person name="Tomley F."/>
            <person name="Pain A."/>
        </authorList>
    </citation>
    <scope>NUCLEOTIDE SEQUENCE [LARGE SCALE GENOMIC DNA]</scope>
    <source>
        <strain evidence="3">Houghton</strain>
    </source>
</reference>
<dbReference type="EMBL" id="HG673158">
    <property type="protein sequence ID" value="CDI83081.1"/>
    <property type="molecule type" value="Genomic_DNA"/>
</dbReference>
<keyword evidence="2" id="KW-1133">Transmembrane helix</keyword>